<feature type="non-terminal residue" evidence="2">
    <location>
        <position position="1"/>
    </location>
</feature>
<proteinExistence type="predicted"/>
<comment type="caution">
    <text evidence="2">The sequence shown here is derived from an EMBL/GenBank/DDBJ whole genome shotgun (WGS) entry which is preliminary data.</text>
</comment>
<reference evidence="2" key="1">
    <citation type="journal article" date="2014" name="Front. Microbiol.">
        <title>High frequency of phylogenetically diverse reductive dehalogenase-homologous genes in deep subseafloor sedimentary metagenomes.</title>
        <authorList>
            <person name="Kawai M."/>
            <person name="Futagami T."/>
            <person name="Toyoda A."/>
            <person name="Takaki Y."/>
            <person name="Nishi S."/>
            <person name="Hori S."/>
            <person name="Arai W."/>
            <person name="Tsubouchi T."/>
            <person name="Morono Y."/>
            <person name="Uchiyama I."/>
            <person name="Ito T."/>
            <person name="Fujiyama A."/>
            <person name="Inagaki F."/>
            <person name="Takami H."/>
        </authorList>
    </citation>
    <scope>NUCLEOTIDE SEQUENCE</scope>
    <source>
        <strain evidence="2">Expedition CK06-06</strain>
    </source>
</reference>
<gene>
    <name evidence="2" type="ORF">S06H3_20368</name>
</gene>
<protein>
    <submittedName>
        <fullName evidence="2">Uncharacterized protein</fullName>
    </submittedName>
</protein>
<organism evidence="2">
    <name type="scientific">marine sediment metagenome</name>
    <dbReference type="NCBI Taxonomy" id="412755"/>
    <lineage>
        <taxon>unclassified sequences</taxon>
        <taxon>metagenomes</taxon>
        <taxon>ecological metagenomes</taxon>
    </lineage>
</organism>
<evidence type="ECO:0000313" key="2">
    <source>
        <dbReference type="EMBL" id="GAI13591.1"/>
    </source>
</evidence>
<sequence length="275" mass="27168">VAVVAGPAVLLALALVLSFSLVTAVPVAADASVSQGFGAVTISADTALTATGAAPTDLNAANAANLILVFDEADFLITTKTLQLNAPVGLDFIEPVPDIAIAGDGAGTLAFNAGSVTAGNIVWEVAVVASGTGSITLTIGGSTPTLIQPEADPDTSTAGGEITLNGTAGDPDLDTSPIDTGISAITVEPGAIAAYTVVPATGSYTAGTFFDVVITAVDQFDNPLGAGYVTDEPYTWVTNANYAPNGTGPDIGTLVASDFTEGVATKSVTLYAAES</sequence>
<feature type="region of interest" description="Disordered" evidence="1">
    <location>
        <begin position="144"/>
        <end position="175"/>
    </location>
</feature>
<feature type="non-terminal residue" evidence="2">
    <location>
        <position position="275"/>
    </location>
</feature>
<evidence type="ECO:0000256" key="1">
    <source>
        <dbReference type="SAM" id="MobiDB-lite"/>
    </source>
</evidence>
<dbReference type="AlphaFoldDB" id="X1M697"/>
<dbReference type="EMBL" id="BARV01010540">
    <property type="protein sequence ID" value="GAI13591.1"/>
    <property type="molecule type" value="Genomic_DNA"/>
</dbReference>
<name>X1M697_9ZZZZ</name>
<accession>X1M697</accession>